<sequence>RVRGHEHLGYRGLTTEKKLERSSKVSFQTAEENQGHNEECAEKLTSVQSRHSQKDNFTMYFVPE</sequence>
<feature type="non-terminal residue" evidence="1">
    <location>
        <position position="1"/>
    </location>
</feature>
<organism evidence="1 2">
    <name type="scientific">Trichonephila inaurata madagascariensis</name>
    <dbReference type="NCBI Taxonomy" id="2747483"/>
    <lineage>
        <taxon>Eukaryota</taxon>
        <taxon>Metazoa</taxon>
        <taxon>Ecdysozoa</taxon>
        <taxon>Arthropoda</taxon>
        <taxon>Chelicerata</taxon>
        <taxon>Arachnida</taxon>
        <taxon>Araneae</taxon>
        <taxon>Araneomorphae</taxon>
        <taxon>Entelegynae</taxon>
        <taxon>Araneoidea</taxon>
        <taxon>Nephilidae</taxon>
        <taxon>Trichonephila</taxon>
        <taxon>Trichonephila inaurata</taxon>
    </lineage>
</organism>
<evidence type="ECO:0000313" key="2">
    <source>
        <dbReference type="Proteomes" id="UP000886998"/>
    </source>
</evidence>
<keyword evidence="2" id="KW-1185">Reference proteome</keyword>
<evidence type="ECO:0000313" key="1">
    <source>
        <dbReference type="EMBL" id="GFS41243.1"/>
    </source>
</evidence>
<dbReference type="AlphaFoldDB" id="A0A8X6MB85"/>
<comment type="caution">
    <text evidence="1">The sequence shown here is derived from an EMBL/GenBank/DDBJ whole genome shotgun (WGS) entry which is preliminary data.</text>
</comment>
<accession>A0A8X6MB85</accession>
<proteinExistence type="predicted"/>
<name>A0A8X6MB85_9ARAC</name>
<dbReference type="Proteomes" id="UP000886998">
    <property type="component" value="Unassembled WGS sequence"/>
</dbReference>
<reference evidence="1" key="1">
    <citation type="submission" date="2020-08" db="EMBL/GenBank/DDBJ databases">
        <title>Multicomponent nature underlies the extraordinary mechanical properties of spider dragline silk.</title>
        <authorList>
            <person name="Kono N."/>
            <person name="Nakamura H."/>
            <person name="Mori M."/>
            <person name="Yoshida Y."/>
            <person name="Ohtoshi R."/>
            <person name="Malay A.D."/>
            <person name="Moran D.A.P."/>
            <person name="Tomita M."/>
            <person name="Numata K."/>
            <person name="Arakawa K."/>
        </authorList>
    </citation>
    <scope>NUCLEOTIDE SEQUENCE</scope>
</reference>
<dbReference type="EMBL" id="BMAV01025399">
    <property type="protein sequence ID" value="GFS41243.1"/>
    <property type="molecule type" value="Genomic_DNA"/>
</dbReference>
<protein>
    <submittedName>
        <fullName evidence="1">Uncharacterized protein</fullName>
    </submittedName>
</protein>
<gene>
    <name evidence="1" type="ORF">TNIN_54001</name>
</gene>